<organism evidence="1 2">
    <name type="scientific">Geobacillus thermoleovorans</name>
    <name type="common">Bacillus thermoleovorans</name>
    <dbReference type="NCBI Taxonomy" id="33941"/>
    <lineage>
        <taxon>Bacteria</taxon>
        <taxon>Bacillati</taxon>
        <taxon>Bacillota</taxon>
        <taxon>Bacilli</taxon>
        <taxon>Bacillales</taxon>
        <taxon>Anoxybacillaceae</taxon>
        <taxon>Geobacillus</taxon>
        <taxon>Geobacillus thermoleovorans group</taxon>
    </lineage>
</organism>
<dbReference type="EMBL" id="CP027303">
    <property type="protein sequence ID" value="AWO75669.1"/>
    <property type="molecule type" value="Genomic_DNA"/>
</dbReference>
<sequence>MNRPKQNVLLSRLEKEGRHKTAVGFVHPSVLVLQKRIKADHFLHLFVLSASVQFFLRKILPFSSLCILTKLLQFF</sequence>
<name>A0A1C3D7U6_GEOTH</name>
<reference evidence="2" key="1">
    <citation type="submission" date="2018-02" db="EMBL/GenBank/DDBJ databases">
        <title>The complete genome of bacterial strain SGAirxxxx.</title>
        <authorList>
            <person name="Schuster S.C."/>
        </authorList>
    </citation>
    <scope>NUCLEOTIDE SEQUENCE [LARGE SCALE GENOMIC DNA]</scope>
    <source>
        <strain evidence="2">SGAir0734</strain>
    </source>
</reference>
<proteinExistence type="predicted"/>
<dbReference type="Proteomes" id="UP000246996">
    <property type="component" value="Chromosome"/>
</dbReference>
<evidence type="ECO:0000313" key="1">
    <source>
        <dbReference type="EMBL" id="AWO75669.1"/>
    </source>
</evidence>
<protein>
    <submittedName>
        <fullName evidence="1">Uncharacterized protein</fullName>
    </submittedName>
</protein>
<evidence type="ECO:0000313" key="2">
    <source>
        <dbReference type="Proteomes" id="UP000246996"/>
    </source>
</evidence>
<gene>
    <name evidence="1" type="ORF">C1N76_14890</name>
</gene>
<accession>A0A1C3D7U6</accession>
<dbReference type="AlphaFoldDB" id="A0A1C3D7U6"/>